<dbReference type="RefSeq" id="WP_344648660.1">
    <property type="nucleotide sequence ID" value="NZ_BAAAGX010000008.1"/>
</dbReference>
<dbReference type="Pfam" id="PF09837">
    <property type="entry name" value="DUF2064"/>
    <property type="match status" value="1"/>
</dbReference>
<dbReference type="PANTHER" id="PTHR36529">
    <property type="entry name" value="SLL1095 PROTEIN"/>
    <property type="match status" value="1"/>
</dbReference>
<accession>A0ABP3DM27</accession>
<protein>
    <submittedName>
        <fullName evidence="1">DUF2064 domain-containing protein</fullName>
    </submittedName>
</protein>
<dbReference type="Gene3D" id="3.90.550.10">
    <property type="entry name" value="Spore Coat Polysaccharide Biosynthesis Protein SpsA, Chain A"/>
    <property type="match status" value="1"/>
</dbReference>
<comment type="caution">
    <text evidence="1">The sequence shown here is derived from an EMBL/GenBank/DDBJ whole genome shotgun (WGS) entry which is preliminary data.</text>
</comment>
<dbReference type="InterPro" id="IPR029044">
    <property type="entry name" value="Nucleotide-diphossugar_trans"/>
</dbReference>
<dbReference type="InterPro" id="IPR018641">
    <property type="entry name" value="Trfase_1_rSAM/seldom-assoc"/>
</dbReference>
<proteinExistence type="predicted"/>
<evidence type="ECO:0000313" key="2">
    <source>
        <dbReference type="Proteomes" id="UP001500967"/>
    </source>
</evidence>
<dbReference type="PANTHER" id="PTHR36529:SF1">
    <property type="entry name" value="GLYCOSYLTRANSFERASE"/>
    <property type="match status" value="1"/>
</dbReference>
<organism evidence="1 2">
    <name type="scientific">Cryptosporangium japonicum</name>
    <dbReference type="NCBI Taxonomy" id="80872"/>
    <lineage>
        <taxon>Bacteria</taxon>
        <taxon>Bacillati</taxon>
        <taxon>Actinomycetota</taxon>
        <taxon>Actinomycetes</taxon>
        <taxon>Cryptosporangiales</taxon>
        <taxon>Cryptosporangiaceae</taxon>
        <taxon>Cryptosporangium</taxon>
    </lineage>
</organism>
<evidence type="ECO:0000313" key="1">
    <source>
        <dbReference type="EMBL" id="GAA0236199.1"/>
    </source>
</evidence>
<reference evidence="2" key="1">
    <citation type="journal article" date="2019" name="Int. J. Syst. Evol. Microbiol.">
        <title>The Global Catalogue of Microorganisms (GCM) 10K type strain sequencing project: providing services to taxonomists for standard genome sequencing and annotation.</title>
        <authorList>
            <consortium name="The Broad Institute Genomics Platform"/>
            <consortium name="The Broad Institute Genome Sequencing Center for Infectious Disease"/>
            <person name="Wu L."/>
            <person name="Ma J."/>
        </authorList>
    </citation>
    <scope>NUCLEOTIDE SEQUENCE [LARGE SCALE GENOMIC DNA]</scope>
    <source>
        <strain evidence="2">JCM 10425</strain>
    </source>
</reference>
<dbReference type="EMBL" id="BAAAGX010000008">
    <property type="protein sequence ID" value="GAA0236199.1"/>
    <property type="molecule type" value="Genomic_DNA"/>
</dbReference>
<sequence length="218" mass="22323">MNVQLLVLAKAPVAGRVKTRLCPPCTPAEAAELARAALQDTLDAVRATPARRRVLAIDSPGEVGDLPLHGFAVIPQRGQGLADRIAAAFADAAVPGLATVLVGMDTPQVGPDRLAAVGARLDGVDAVLGPALDGGWWTLGLHDPRYAALLRTVPMSRPDTGRATRAALSAAGLRIADAPTERDVDTAADAAAVAARAPGSRFAATWRRTAARAKAGVA</sequence>
<dbReference type="Proteomes" id="UP001500967">
    <property type="component" value="Unassembled WGS sequence"/>
</dbReference>
<name>A0ABP3DM27_9ACTN</name>
<gene>
    <name evidence="1" type="ORF">GCM10009539_21890</name>
</gene>
<dbReference type="SUPFAM" id="SSF53448">
    <property type="entry name" value="Nucleotide-diphospho-sugar transferases"/>
    <property type="match status" value="1"/>
</dbReference>
<keyword evidence="2" id="KW-1185">Reference proteome</keyword>